<feature type="transmembrane region" description="Helical" evidence="1">
    <location>
        <begin position="54"/>
        <end position="72"/>
    </location>
</feature>
<keyword evidence="1" id="KW-1133">Transmembrane helix</keyword>
<proteinExistence type="predicted"/>
<dbReference type="RefSeq" id="WP_090589655.1">
    <property type="nucleotide sequence ID" value="NZ_CP104302.1"/>
</dbReference>
<dbReference type="Proteomes" id="UP000230551">
    <property type="component" value="Unassembled WGS sequence"/>
</dbReference>
<dbReference type="AlphaFoldDB" id="A0A2G5PA07"/>
<evidence type="ECO:0000313" key="2">
    <source>
        <dbReference type="EMBL" id="PIB75182.1"/>
    </source>
</evidence>
<accession>A0A2G5PA07</accession>
<gene>
    <name evidence="2" type="ORF">CQY22_009935</name>
</gene>
<sequence length="111" mass="11862">MSHPGFTQPVELRCVLDAGKAMRRMIPVLLIMGFAVWMLAALPLGLMFPKSGVPAYAGGITIALLVVGMVYLRKRRELDHRGHRRLAAALPARPGAAAGVGATAKVHRCPP</sequence>
<dbReference type="STRING" id="85968.GCA_900073015_02601"/>
<protein>
    <submittedName>
        <fullName evidence="2">Uncharacterized protein</fullName>
    </submittedName>
</protein>
<comment type="caution">
    <text evidence="2">The sequence shown here is derived from an EMBL/GenBank/DDBJ whole genome shotgun (WGS) entry which is preliminary data.</text>
</comment>
<reference evidence="2 3" key="1">
    <citation type="journal article" date="2017" name="Infect. Genet. Evol.">
        <title>The new phylogeny of the genus Mycobacterium: The old and the news.</title>
        <authorList>
            <person name="Tortoli E."/>
            <person name="Fedrizzi T."/>
            <person name="Meehan C.J."/>
            <person name="Trovato A."/>
            <person name="Grottola A."/>
            <person name="Giacobazzi E."/>
            <person name="Serpini G.F."/>
            <person name="Tagliazucchi S."/>
            <person name="Fabio A."/>
            <person name="Bettua C."/>
            <person name="Bertorelli R."/>
            <person name="Frascaro F."/>
            <person name="De Sanctis V."/>
            <person name="Pecorari M."/>
            <person name="Jousson O."/>
            <person name="Segata N."/>
            <person name="Cirillo D.M."/>
        </authorList>
    </citation>
    <scope>NUCLEOTIDE SEQUENCE [LARGE SCALE GENOMIC DNA]</scope>
    <source>
        <strain evidence="2 3">CIP1034565</strain>
    </source>
</reference>
<evidence type="ECO:0000313" key="3">
    <source>
        <dbReference type="Proteomes" id="UP000230551"/>
    </source>
</evidence>
<dbReference type="EMBL" id="PDCN02000011">
    <property type="protein sequence ID" value="PIB75182.1"/>
    <property type="molecule type" value="Genomic_DNA"/>
</dbReference>
<evidence type="ECO:0000256" key="1">
    <source>
        <dbReference type="SAM" id="Phobius"/>
    </source>
</evidence>
<organism evidence="2 3">
    <name type="scientific">Mycolicibacterium brumae</name>
    <dbReference type="NCBI Taxonomy" id="85968"/>
    <lineage>
        <taxon>Bacteria</taxon>
        <taxon>Bacillati</taxon>
        <taxon>Actinomycetota</taxon>
        <taxon>Actinomycetes</taxon>
        <taxon>Mycobacteriales</taxon>
        <taxon>Mycobacteriaceae</taxon>
        <taxon>Mycolicibacterium</taxon>
    </lineage>
</organism>
<feature type="transmembrane region" description="Helical" evidence="1">
    <location>
        <begin position="28"/>
        <end position="48"/>
    </location>
</feature>
<dbReference type="OrthoDB" id="4638349at2"/>
<name>A0A2G5PA07_9MYCO</name>
<keyword evidence="1" id="KW-0812">Transmembrane</keyword>
<keyword evidence="3" id="KW-1185">Reference proteome</keyword>
<keyword evidence="1" id="KW-0472">Membrane</keyword>